<proteinExistence type="predicted"/>
<dbReference type="PANTHER" id="PTHR22714">
    <property type="entry name" value="PROTEIN CBG02446-RELATED"/>
    <property type="match status" value="1"/>
</dbReference>
<feature type="transmembrane region" description="Helical" evidence="1">
    <location>
        <begin position="191"/>
        <end position="217"/>
    </location>
</feature>
<feature type="transmembrane region" description="Helical" evidence="1">
    <location>
        <begin position="381"/>
        <end position="406"/>
    </location>
</feature>
<protein>
    <submittedName>
        <fullName evidence="4">Ionotropic glutamate receptor L-glutamate and glycine-binding domain-containing protein</fullName>
    </submittedName>
</protein>
<name>A0A914XBZ6_9BILA</name>
<accession>A0A914XBZ6</accession>
<dbReference type="InterPro" id="IPR001638">
    <property type="entry name" value="Solute-binding_3/MltF_N"/>
</dbReference>
<feature type="domain" description="Solute-binding protein family 3/N-terminal" evidence="2">
    <location>
        <begin position="68"/>
        <end position="348"/>
    </location>
</feature>
<keyword evidence="1" id="KW-0472">Membrane</keyword>
<keyword evidence="1" id="KW-1133">Transmembrane helix</keyword>
<evidence type="ECO:0000313" key="4">
    <source>
        <dbReference type="WBParaSite" id="PSAMB.scaffold7315size7852.g29915.t1"/>
    </source>
</evidence>
<dbReference type="AlphaFoldDB" id="A0A914XBZ6"/>
<sequence>MPAILKIAAHPGWFPESGQCALDGFDRRLGCKMPGYGPEMLDIILSYMKIPYEIIKLPADAFGGELVNGSDSSWNGILGDLQSGVYDIISAPYIITEERSASFDFSFPINSIETMFVVGPDQPDFLTSSFRLFLIFDPNLTVAVVSMLLVLIVGVFISQVAYIKREDKENSILQALSEHLLDEQITTSGKIFAAFLGFSLLLFTGLYEGCLLTYLLLPQPIKLITESELLDRVYEKKLTFATDKFQYDGYGNWQLVRFSKLAKYRKFQETLQHNPPLFTKVDPESLKALFEEHPADYVYYGESTALALAKSGCSLQVVPMSDPDTLRSGFIFRKNSSLVNLFNEAINRNWNFVLSVRDRYMKLDRPNCAVNDATQVVPLTLVTLLGSFTLLTIGISLPLIVVIATFCSTASLATSGNQQQVMELQRPQDFSSSFPEQQVQSSGSHPIDSNGKPLICYRQEGESCGVPVMSLAGYCSCADGLTCKNYVCVKKSNRPRVRKI</sequence>
<evidence type="ECO:0000256" key="1">
    <source>
        <dbReference type="SAM" id="Phobius"/>
    </source>
</evidence>
<reference evidence="4" key="1">
    <citation type="submission" date="2022-11" db="UniProtKB">
        <authorList>
            <consortium name="WormBaseParasite"/>
        </authorList>
    </citation>
    <scope>IDENTIFICATION</scope>
</reference>
<evidence type="ECO:0000259" key="2">
    <source>
        <dbReference type="Pfam" id="PF00497"/>
    </source>
</evidence>
<dbReference type="Proteomes" id="UP000887566">
    <property type="component" value="Unplaced"/>
</dbReference>
<organism evidence="3 4">
    <name type="scientific">Plectus sambesii</name>
    <dbReference type="NCBI Taxonomy" id="2011161"/>
    <lineage>
        <taxon>Eukaryota</taxon>
        <taxon>Metazoa</taxon>
        <taxon>Ecdysozoa</taxon>
        <taxon>Nematoda</taxon>
        <taxon>Chromadorea</taxon>
        <taxon>Plectida</taxon>
        <taxon>Plectina</taxon>
        <taxon>Plectoidea</taxon>
        <taxon>Plectidae</taxon>
        <taxon>Plectus</taxon>
    </lineage>
</organism>
<evidence type="ECO:0000313" key="3">
    <source>
        <dbReference type="Proteomes" id="UP000887566"/>
    </source>
</evidence>
<dbReference type="WBParaSite" id="PSAMB.scaffold7315size7852.g29915.t1">
    <property type="protein sequence ID" value="PSAMB.scaffold7315size7852.g29915.t1"/>
    <property type="gene ID" value="PSAMB.scaffold7315size7852.g29915"/>
</dbReference>
<keyword evidence="3" id="KW-1185">Reference proteome</keyword>
<dbReference type="InterPro" id="IPR040128">
    <property type="entry name" value="T25E4.2-like"/>
</dbReference>
<dbReference type="Pfam" id="PF00497">
    <property type="entry name" value="SBP_bac_3"/>
    <property type="match status" value="1"/>
</dbReference>
<dbReference type="Gene3D" id="3.40.190.10">
    <property type="entry name" value="Periplasmic binding protein-like II"/>
    <property type="match status" value="1"/>
</dbReference>
<feature type="transmembrane region" description="Helical" evidence="1">
    <location>
        <begin position="140"/>
        <end position="163"/>
    </location>
</feature>
<dbReference type="SUPFAM" id="SSF53850">
    <property type="entry name" value="Periplasmic binding protein-like II"/>
    <property type="match status" value="1"/>
</dbReference>
<keyword evidence="1" id="KW-0812">Transmembrane</keyword>